<dbReference type="RefSeq" id="XP_018075150.1">
    <property type="nucleotide sequence ID" value="XM_018217460.1"/>
</dbReference>
<dbReference type="Proteomes" id="UP000070700">
    <property type="component" value="Unassembled WGS sequence"/>
</dbReference>
<dbReference type="EMBL" id="KQ947409">
    <property type="protein sequence ID" value="KUJ20795.1"/>
    <property type="molecule type" value="Genomic_DNA"/>
</dbReference>
<evidence type="ECO:0000256" key="1">
    <source>
        <dbReference type="SAM" id="MobiDB-lite"/>
    </source>
</evidence>
<dbReference type="CDD" id="cd02440">
    <property type="entry name" value="AdoMet_MTases"/>
    <property type="match status" value="1"/>
</dbReference>
<dbReference type="InParanoid" id="A0A194XKQ3"/>
<dbReference type="PANTHER" id="PTHR43591:SF10">
    <property type="entry name" value="ABC TRANSMEMBRANE TYPE-1 DOMAIN-CONTAINING PROTEIN-RELATED"/>
    <property type="match status" value="1"/>
</dbReference>
<dbReference type="GO" id="GO:0008168">
    <property type="term" value="F:methyltransferase activity"/>
    <property type="evidence" value="ECO:0007669"/>
    <property type="project" value="UniProtKB-KW"/>
</dbReference>
<evidence type="ECO:0000313" key="3">
    <source>
        <dbReference type="Proteomes" id="UP000070700"/>
    </source>
</evidence>
<dbReference type="InterPro" id="IPR029063">
    <property type="entry name" value="SAM-dependent_MTases_sf"/>
</dbReference>
<sequence length="337" mass="37714">MGIIPIGDRTHLKNSMSPGWKKTDPSDEFSDFGDGHTETTSLGSSVLNYTYENGRRYHAYRAGQYVLPNDETEQERLDMVHHLFSLTLKGDLCAAKLHNPQNILDLGTGTGIWAIDMGDAFPSAKVIGTDLSPIQPNWTPPNVMFEVDDASSDWTFPENHFDFIHARTLGGGIRDWPALLRRCYRHIKPGGKIEISEGRANFYCDDGTMAPDSHTSKWLTEFHKIGASIGLKLDFIEDIPMLLEEAGFEDASLMNRVVPVGSWPKNKALKRIGAVFRLQFLESGLEAYSSALFTRSGWSELELQVLLAHVRNELLSNQMHLYTYTTFVTATKPSTSV</sequence>
<reference evidence="2 3" key="1">
    <citation type="submission" date="2015-10" db="EMBL/GenBank/DDBJ databases">
        <title>Full genome of DAOMC 229536 Phialocephala scopiformis, a fungal endophyte of spruce producing the potent anti-insectan compound rugulosin.</title>
        <authorList>
            <consortium name="DOE Joint Genome Institute"/>
            <person name="Walker A.K."/>
            <person name="Frasz S.L."/>
            <person name="Seifert K.A."/>
            <person name="Miller J.D."/>
            <person name="Mondo S.J."/>
            <person name="Labutti K."/>
            <person name="Lipzen A."/>
            <person name="Dockter R."/>
            <person name="Kennedy M."/>
            <person name="Grigoriev I.V."/>
            <person name="Spatafora J.W."/>
        </authorList>
    </citation>
    <scope>NUCLEOTIDE SEQUENCE [LARGE SCALE GENOMIC DNA]</scope>
    <source>
        <strain evidence="2 3">CBS 120377</strain>
    </source>
</reference>
<dbReference type="OrthoDB" id="2013972at2759"/>
<keyword evidence="2" id="KW-0489">Methyltransferase</keyword>
<dbReference type="PANTHER" id="PTHR43591">
    <property type="entry name" value="METHYLTRANSFERASE"/>
    <property type="match status" value="1"/>
</dbReference>
<proteinExistence type="predicted"/>
<dbReference type="Gene3D" id="3.40.50.150">
    <property type="entry name" value="Vaccinia Virus protein VP39"/>
    <property type="match status" value="1"/>
</dbReference>
<feature type="region of interest" description="Disordered" evidence="1">
    <location>
        <begin position="1"/>
        <end position="36"/>
    </location>
</feature>
<protein>
    <submittedName>
        <fullName evidence="2">S-adenosyl-L-methionine-dependent methyltransferase</fullName>
    </submittedName>
</protein>
<organism evidence="2 3">
    <name type="scientific">Mollisia scopiformis</name>
    <name type="common">Conifer needle endophyte fungus</name>
    <name type="synonym">Phialocephala scopiformis</name>
    <dbReference type="NCBI Taxonomy" id="149040"/>
    <lineage>
        <taxon>Eukaryota</taxon>
        <taxon>Fungi</taxon>
        <taxon>Dikarya</taxon>
        <taxon>Ascomycota</taxon>
        <taxon>Pezizomycotina</taxon>
        <taxon>Leotiomycetes</taxon>
        <taxon>Helotiales</taxon>
        <taxon>Mollisiaceae</taxon>
        <taxon>Mollisia</taxon>
    </lineage>
</organism>
<keyword evidence="3" id="KW-1185">Reference proteome</keyword>
<dbReference type="Pfam" id="PF13489">
    <property type="entry name" value="Methyltransf_23"/>
    <property type="match status" value="1"/>
</dbReference>
<gene>
    <name evidence="2" type="ORF">LY89DRAFT_705572</name>
</gene>
<keyword evidence="2" id="KW-0808">Transferase</keyword>
<dbReference type="GO" id="GO:0032259">
    <property type="term" value="P:methylation"/>
    <property type="evidence" value="ECO:0007669"/>
    <property type="project" value="UniProtKB-KW"/>
</dbReference>
<dbReference type="KEGG" id="psco:LY89DRAFT_705572"/>
<evidence type="ECO:0000313" key="2">
    <source>
        <dbReference type="EMBL" id="KUJ20795.1"/>
    </source>
</evidence>
<dbReference type="SUPFAM" id="SSF53335">
    <property type="entry name" value="S-adenosyl-L-methionine-dependent methyltransferases"/>
    <property type="match status" value="1"/>
</dbReference>
<dbReference type="GeneID" id="28827186"/>
<name>A0A194XKQ3_MOLSC</name>
<accession>A0A194XKQ3</accession>
<dbReference type="AlphaFoldDB" id="A0A194XKQ3"/>